<feature type="domain" description="Reverse transcriptase RNase H-like" evidence="7">
    <location>
        <begin position="51"/>
        <end position="144"/>
    </location>
</feature>
<dbReference type="EMBL" id="LN609407">
    <property type="protein sequence ID" value="CEF61359.1"/>
    <property type="molecule type" value="Genomic_DNA"/>
</dbReference>
<evidence type="ECO:0000256" key="3">
    <source>
        <dbReference type="ARBA" id="ARBA00022722"/>
    </source>
</evidence>
<protein>
    <submittedName>
        <fullName evidence="10">RT_RNaseH domain-containing protein</fullName>
    </submittedName>
</protein>
<keyword evidence="1" id="KW-0808">Transferase</keyword>
<dbReference type="Proteomes" id="UP000035682">
    <property type="component" value="Unplaced"/>
</dbReference>
<dbReference type="SUPFAM" id="SSF56672">
    <property type="entry name" value="DNA/RNA polymerases"/>
    <property type="match status" value="1"/>
</dbReference>
<dbReference type="CTD" id="36373727"/>
<dbReference type="GO" id="GO:0003964">
    <property type="term" value="F:RNA-directed DNA polymerase activity"/>
    <property type="evidence" value="ECO:0007669"/>
    <property type="project" value="UniProtKB-KW"/>
</dbReference>
<dbReference type="Pfam" id="PF17917">
    <property type="entry name" value="RT_RNaseH"/>
    <property type="match status" value="1"/>
</dbReference>
<dbReference type="WBParaSite" id="SRAE_0000048500.1">
    <property type="protein sequence ID" value="SRAE_0000048500.1"/>
    <property type="gene ID" value="WBGene00256229"/>
</dbReference>
<keyword evidence="6" id="KW-0695">RNA-directed DNA polymerase</keyword>
<dbReference type="RefSeq" id="XP_024500568.1">
    <property type="nucleotide sequence ID" value="XM_024646381.1"/>
</dbReference>
<evidence type="ECO:0000256" key="2">
    <source>
        <dbReference type="ARBA" id="ARBA00022695"/>
    </source>
</evidence>
<evidence type="ECO:0000256" key="6">
    <source>
        <dbReference type="ARBA" id="ARBA00022918"/>
    </source>
</evidence>
<evidence type="ECO:0000256" key="1">
    <source>
        <dbReference type="ARBA" id="ARBA00022679"/>
    </source>
</evidence>
<evidence type="ECO:0000313" key="8">
    <source>
        <dbReference type="EMBL" id="CEF61359.1"/>
    </source>
</evidence>
<keyword evidence="2" id="KW-0548">Nucleotidyltransferase</keyword>
<dbReference type="InterPro" id="IPR043502">
    <property type="entry name" value="DNA/RNA_pol_sf"/>
</dbReference>
<dbReference type="WormBase" id="SRAE_0000048500">
    <property type="protein sequence ID" value="SRP10614"/>
    <property type="gene ID" value="WBGene00256229"/>
</dbReference>
<dbReference type="GO" id="GO:0016787">
    <property type="term" value="F:hydrolase activity"/>
    <property type="evidence" value="ECO:0007669"/>
    <property type="project" value="UniProtKB-KW"/>
</dbReference>
<evidence type="ECO:0000313" key="9">
    <source>
        <dbReference type="Proteomes" id="UP000035682"/>
    </source>
</evidence>
<dbReference type="GO" id="GO:0004519">
    <property type="term" value="F:endonuclease activity"/>
    <property type="evidence" value="ECO:0007669"/>
    <property type="project" value="UniProtKB-KW"/>
</dbReference>
<organism evidence="8">
    <name type="scientific">Strongyloides ratti</name>
    <name type="common">Parasitic roundworm</name>
    <dbReference type="NCBI Taxonomy" id="34506"/>
    <lineage>
        <taxon>Eukaryota</taxon>
        <taxon>Metazoa</taxon>
        <taxon>Ecdysozoa</taxon>
        <taxon>Nematoda</taxon>
        <taxon>Chromadorea</taxon>
        <taxon>Rhabditida</taxon>
        <taxon>Tylenchina</taxon>
        <taxon>Panagrolaimomorpha</taxon>
        <taxon>Strongyloidoidea</taxon>
        <taxon>Strongyloididae</taxon>
        <taxon>Strongyloides</taxon>
    </lineage>
</organism>
<evidence type="ECO:0000259" key="7">
    <source>
        <dbReference type="Pfam" id="PF17917"/>
    </source>
</evidence>
<dbReference type="InterPro" id="IPR041373">
    <property type="entry name" value="RT_RNaseH"/>
</dbReference>
<reference evidence="9" key="2">
    <citation type="submission" date="2014-09" db="EMBL/GenBank/DDBJ databases">
        <authorList>
            <person name="Martin A.A."/>
        </authorList>
    </citation>
    <scope>NUCLEOTIDE SEQUENCE</scope>
    <source>
        <strain evidence="9">ED321</strain>
    </source>
</reference>
<keyword evidence="3" id="KW-0540">Nuclease</keyword>
<dbReference type="GeneID" id="36373727"/>
<keyword evidence="5" id="KW-0378">Hydrolase</keyword>
<proteinExistence type="predicted"/>
<dbReference type="AlphaFoldDB" id="A0A090L1K6"/>
<name>A0A090L1K6_STRRB</name>
<keyword evidence="9" id="KW-1185">Reference proteome</keyword>
<reference evidence="10" key="3">
    <citation type="submission" date="2020-12" db="UniProtKB">
        <authorList>
            <consortium name="WormBaseParasite"/>
        </authorList>
    </citation>
    <scope>IDENTIFICATION</scope>
</reference>
<gene>
    <name evidence="8 10 11" type="ORF">SRAE_0000048500</name>
</gene>
<evidence type="ECO:0000256" key="5">
    <source>
        <dbReference type="ARBA" id="ARBA00022801"/>
    </source>
</evidence>
<keyword evidence="4" id="KW-0255">Endonuclease</keyword>
<evidence type="ECO:0000313" key="10">
    <source>
        <dbReference type="WBParaSite" id="SRAE_0000048500.1"/>
    </source>
</evidence>
<evidence type="ECO:0000313" key="11">
    <source>
        <dbReference type="WormBase" id="SRAE_0000048500"/>
    </source>
</evidence>
<reference evidence="8" key="1">
    <citation type="submission" date="2014-09" db="EMBL/GenBank/DDBJ databases">
        <authorList>
            <person name="Aslett A.Martin."/>
        </authorList>
    </citation>
    <scope>NUCLEOTIDE SEQUENCE</scope>
    <source>
        <strain evidence="8">ED321 Heterogonic</strain>
    </source>
</reference>
<evidence type="ECO:0000256" key="4">
    <source>
        <dbReference type="ARBA" id="ARBA00022759"/>
    </source>
</evidence>
<sequence length="296" mass="34679">MNEKRVIDQYIGNTSKIKEKNPTTIFLQVQEAIKCIQNKSHYTKHLAHINYQLPFCLFVDASLQSTGAAFFQPASIETFNVAKPFKSTLHCVALYSKKHEYKVIPFIIALELKAISDSLTFFGELVATCSIHIYTDHKKKKRMNINEIDVKYLELQDTKKEHCFISFEYARKIFQDVHCDMNHICLQKVYSIVKQSFIKNYQKKSKIKSILRSHRNLISNCKICIERNDIKRKRIPEMEDYLQLEPFESMAVYITYVDNTPNIAAICRFSKYVIIKQIKKANAHNVTEFFTYDIFA</sequence>
<accession>A0A090L1K6</accession>